<dbReference type="Pfam" id="PF07687">
    <property type="entry name" value="M20_dimer"/>
    <property type="match status" value="1"/>
</dbReference>
<sequence length="412" mass="43480">MAGSAALREDAHAMQGELAQLRHRLHRRPEVGLQLPRTQETVLEALDGLPLEISTGEALTSVTAVLRGGRPGPAVLLRGDMDALPVQEETGFDFTSEVDGVMHACGHDLHTAMLAGAARLLSAHRDQLAGDVVFMFQPGEEGYDGAGKMLAEGVLDAAGTRVSSAYGMHVMSSAIPPAQFITRPGPLMAASDELRVVVRGAGGHGSAPHLARDPISVAAQLVGDLQTLITRRFNAFDPVVLTVGSFHAGTMRNIIPDEARFQATVRSFSVAAREQMRVESVRLCESVAAAYGMEVDAQYIEEYPVTVNDADHAAFAAGVAADVFGDGRYAPMVHPQTGAEDFSRVLAAVPGCYLFLGAAMGEDWETAPNNHSPRARFSDSVLSDGVLLHAELAVRALERDSAEVAVGAAVAG</sequence>
<evidence type="ECO:0000313" key="3">
    <source>
        <dbReference type="Proteomes" id="UP001597114"/>
    </source>
</evidence>
<reference evidence="3" key="1">
    <citation type="journal article" date="2019" name="Int. J. Syst. Evol. Microbiol.">
        <title>The Global Catalogue of Microorganisms (GCM) 10K type strain sequencing project: providing services to taxonomists for standard genome sequencing and annotation.</title>
        <authorList>
            <consortium name="The Broad Institute Genomics Platform"/>
            <consortium name="The Broad Institute Genome Sequencing Center for Infectious Disease"/>
            <person name="Wu L."/>
            <person name="Ma J."/>
        </authorList>
    </citation>
    <scope>NUCLEOTIDE SEQUENCE [LARGE SCALE GENOMIC DNA]</scope>
    <source>
        <strain evidence="3">CCM 7043</strain>
    </source>
</reference>
<name>A0ABW4F9A1_9PSEU</name>
<dbReference type="EMBL" id="JBHUCO010000077">
    <property type="protein sequence ID" value="MFD1524191.1"/>
    <property type="molecule type" value="Genomic_DNA"/>
</dbReference>
<dbReference type="SUPFAM" id="SSF55031">
    <property type="entry name" value="Bacterial exopeptidase dimerisation domain"/>
    <property type="match status" value="1"/>
</dbReference>
<dbReference type="PIRSF" id="PIRSF005962">
    <property type="entry name" value="Pept_M20D_amidohydro"/>
    <property type="match status" value="1"/>
</dbReference>
<keyword evidence="3" id="KW-1185">Reference proteome</keyword>
<comment type="caution">
    <text evidence="2">The sequence shown here is derived from an EMBL/GenBank/DDBJ whole genome shotgun (WGS) entry which is preliminary data.</text>
</comment>
<protein>
    <submittedName>
        <fullName evidence="2">M20 family metallopeptidase</fullName>
    </submittedName>
</protein>
<accession>A0ABW4F9A1</accession>
<dbReference type="Proteomes" id="UP001597114">
    <property type="component" value="Unassembled WGS sequence"/>
</dbReference>
<organism evidence="2 3">
    <name type="scientific">Pseudonocardia yunnanensis</name>
    <dbReference type="NCBI Taxonomy" id="58107"/>
    <lineage>
        <taxon>Bacteria</taxon>
        <taxon>Bacillati</taxon>
        <taxon>Actinomycetota</taxon>
        <taxon>Actinomycetes</taxon>
        <taxon>Pseudonocardiales</taxon>
        <taxon>Pseudonocardiaceae</taxon>
        <taxon>Pseudonocardia</taxon>
    </lineage>
</organism>
<evidence type="ECO:0000259" key="1">
    <source>
        <dbReference type="Pfam" id="PF07687"/>
    </source>
</evidence>
<gene>
    <name evidence="2" type="ORF">ACFSJD_42355</name>
</gene>
<dbReference type="InterPro" id="IPR036264">
    <property type="entry name" value="Bact_exopeptidase_dim_dom"/>
</dbReference>
<dbReference type="NCBIfam" id="TIGR01891">
    <property type="entry name" value="amidohydrolases"/>
    <property type="match status" value="1"/>
</dbReference>
<dbReference type="SUPFAM" id="SSF53187">
    <property type="entry name" value="Zn-dependent exopeptidases"/>
    <property type="match status" value="1"/>
</dbReference>
<dbReference type="Pfam" id="PF01546">
    <property type="entry name" value="Peptidase_M20"/>
    <property type="match status" value="1"/>
</dbReference>
<feature type="domain" description="Peptidase M20 dimerisation" evidence="1">
    <location>
        <begin position="194"/>
        <end position="283"/>
    </location>
</feature>
<dbReference type="Gene3D" id="3.30.70.360">
    <property type="match status" value="1"/>
</dbReference>
<dbReference type="RefSeq" id="WP_344728391.1">
    <property type="nucleotide sequence ID" value="NZ_BAAAUS010000051.1"/>
</dbReference>
<dbReference type="InterPro" id="IPR017439">
    <property type="entry name" value="Amidohydrolase"/>
</dbReference>
<dbReference type="Gene3D" id="3.40.630.10">
    <property type="entry name" value="Zn peptidases"/>
    <property type="match status" value="1"/>
</dbReference>
<evidence type="ECO:0000313" key="2">
    <source>
        <dbReference type="EMBL" id="MFD1524191.1"/>
    </source>
</evidence>
<dbReference type="PANTHER" id="PTHR11014:SF63">
    <property type="entry name" value="METALLOPEPTIDASE, PUTATIVE (AFU_ORTHOLOGUE AFUA_6G09600)-RELATED"/>
    <property type="match status" value="1"/>
</dbReference>
<proteinExistence type="predicted"/>
<dbReference type="InterPro" id="IPR011650">
    <property type="entry name" value="Peptidase_M20_dimer"/>
</dbReference>
<dbReference type="InterPro" id="IPR002933">
    <property type="entry name" value="Peptidase_M20"/>
</dbReference>
<dbReference type="PANTHER" id="PTHR11014">
    <property type="entry name" value="PEPTIDASE M20 FAMILY MEMBER"/>
    <property type="match status" value="1"/>
</dbReference>
<dbReference type="CDD" id="cd03886">
    <property type="entry name" value="M20_Acy1"/>
    <property type="match status" value="1"/>
</dbReference>